<name>Q8KFV3_CHLTE</name>
<dbReference type="KEGG" id="cte:CT0218"/>
<accession>Q8KFV3</accession>
<proteinExistence type="predicted"/>
<protein>
    <submittedName>
        <fullName evidence="1">Uncharacterized protein</fullName>
    </submittedName>
</protein>
<dbReference type="AlphaFoldDB" id="Q8KFV3"/>
<reference evidence="1 2" key="1">
    <citation type="journal article" date="2002" name="Proc. Natl. Acad. Sci. U.S.A.">
        <title>The complete genome sequence of Chlorobium tepidum TLS, a photosynthetic, anaerobic, green-sulfur bacterium.</title>
        <authorList>
            <person name="Eisen J.A."/>
            <person name="Nelson K.E."/>
            <person name="Paulsen I.T."/>
            <person name="Heidelberg J.F."/>
            <person name="Wu M."/>
            <person name="Dodson R.J."/>
            <person name="Deboy R."/>
            <person name="Gwinn M.L."/>
            <person name="Nelson W.C."/>
            <person name="Haft D.H."/>
            <person name="Hickey E.K."/>
            <person name="Peterson J.D."/>
            <person name="Durkin A.S."/>
            <person name="Kolonay J.L."/>
            <person name="Yang F."/>
            <person name="Holt I."/>
            <person name="Umayam L.A."/>
            <person name="Mason T."/>
            <person name="Brenner M."/>
            <person name="Shea T.P."/>
            <person name="Parksey D."/>
            <person name="Nierman W.C."/>
            <person name="Feldblyum T.V."/>
            <person name="Hansen C.L."/>
            <person name="Craven M.B."/>
            <person name="Radune D."/>
            <person name="Vamathevan J."/>
            <person name="Khouri H."/>
            <person name="White O."/>
            <person name="Gruber T.M."/>
            <person name="Ketchum K.A."/>
            <person name="Venter J.C."/>
            <person name="Tettelin H."/>
            <person name="Bryant D.A."/>
            <person name="Fraser C.M."/>
        </authorList>
    </citation>
    <scope>NUCLEOTIDE SEQUENCE [LARGE SCALE GENOMIC DNA]</scope>
    <source>
        <strain evidence="2">ATCC 49652 / DSM 12025 / NBRC 103806 / TLS</strain>
    </source>
</reference>
<dbReference type="EMBL" id="AE006470">
    <property type="protein sequence ID" value="AAM71465.1"/>
    <property type="molecule type" value="Genomic_DNA"/>
</dbReference>
<evidence type="ECO:0000313" key="1">
    <source>
        <dbReference type="EMBL" id="AAM71465.1"/>
    </source>
</evidence>
<dbReference type="HOGENOM" id="CLU_2804645_0_0_10"/>
<gene>
    <name evidence="1" type="ordered locus">CT0218</name>
</gene>
<dbReference type="Proteomes" id="UP000001007">
    <property type="component" value="Chromosome"/>
</dbReference>
<keyword evidence="2" id="KW-1185">Reference proteome</keyword>
<sequence length="67" mass="7613">MQQTFFYYNYENYLLTFLTIVTSVLDLTDSPLLGKGSSRLCYLHTPMTPTSASRSLIPVILMSKSRS</sequence>
<evidence type="ECO:0000313" key="2">
    <source>
        <dbReference type="Proteomes" id="UP000001007"/>
    </source>
</evidence>
<dbReference type="EnsemblBacteria" id="AAM71465">
    <property type="protein sequence ID" value="AAM71465"/>
    <property type="gene ID" value="CT0218"/>
</dbReference>
<organism evidence="1 2">
    <name type="scientific">Chlorobaculum tepidum (strain ATCC 49652 / DSM 12025 / NBRC 103806 / TLS)</name>
    <name type="common">Chlorobium tepidum</name>
    <dbReference type="NCBI Taxonomy" id="194439"/>
    <lineage>
        <taxon>Bacteria</taxon>
        <taxon>Pseudomonadati</taxon>
        <taxon>Chlorobiota</taxon>
        <taxon>Chlorobiia</taxon>
        <taxon>Chlorobiales</taxon>
        <taxon>Chlorobiaceae</taxon>
        <taxon>Chlorobaculum</taxon>
    </lineage>
</organism>